<feature type="domain" description="Rhodanese" evidence="1">
    <location>
        <begin position="22"/>
        <end position="106"/>
    </location>
</feature>
<dbReference type="PANTHER" id="PTHR43031">
    <property type="entry name" value="FAD-DEPENDENT OXIDOREDUCTASE"/>
    <property type="match status" value="1"/>
</dbReference>
<organism evidence="2 3">
    <name type="scientific">Candidatus Syntrophocurvum alkaliphilum</name>
    <dbReference type="NCBI Taxonomy" id="2293317"/>
    <lineage>
        <taxon>Bacteria</taxon>
        <taxon>Bacillati</taxon>
        <taxon>Bacillota</taxon>
        <taxon>Clostridia</taxon>
        <taxon>Eubacteriales</taxon>
        <taxon>Syntrophomonadaceae</taxon>
        <taxon>Candidatus Syntrophocurvum</taxon>
    </lineage>
</organism>
<dbReference type="PANTHER" id="PTHR43031:SF1">
    <property type="entry name" value="PYRIDINE NUCLEOTIDE-DISULPHIDE OXIDOREDUCTASE"/>
    <property type="match status" value="1"/>
</dbReference>
<evidence type="ECO:0000313" key="2">
    <source>
        <dbReference type="EMBL" id="QGU00076.1"/>
    </source>
</evidence>
<dbReference type="AlphaFoldDB" id="A0A6I6DBS6"/>
<reference evidence="3" key="1">
    <citation type="journal article" date="2019" name="Microbiology">
        <title>Complete Genome Sequence of an Uncultured Bacterium of the Candidate Phylum Bipolaricaulota.</title>
        <authorList>
            <person name="Kadnikov V.V."/>
            <person name="Mardanov A.V."/>
            <person name="Beletsky A.V."/>
            <person name="Frank Y.A."/>
            <person name="Karnachuk O.V."/>
            <person name="Ravin N.V."/>
        </authorList>
    </citation>
    <scope>NUCLEOTIDE SEQUENCE [LARGE SCALE GENOMIC DNA]</scope>
</reference>
<dbReference type="InterPro" id="IPR001763">
    <property type="entry name" value="Rhodanese-like_dom"/>
</dbReference>
<evidence type="ECO:0000259" key="1">
    <source>
        <dbReference type="PROSITE" id="PS50206"/>
    </source>
</evidence>
<gene>
    <name evidence="2" type="ORF">SYNTR_1482</name>
</gene>
<sequence length="107" mass="12364">MRIRLDDKDIITVEDLNKQIKNNKKMKIIDVRIPEQYNASHIPNAINIPLKNITNQCMVLNKNEEIVVYCNGGNSGSKAQNLLLDKGFIRVYNLEGGHRKWLNFNNK</sequence>
<dbReference type="RefSeq" id="WP_156203900.1">
    <property type="nucleotide sequence ID" value="NZ_CP046457.1"/>
</dbReference>
<dbReference type="EMBL" id="CP046457">
    <property type="protein sequence ID" value="QGU00076.1"/>
    <property type="molecule type" value="Genomic_DNA"/>
</dbReference>
<dbReference type="SMART" id="SM00450">
    <property type="entry name" value="RHOD"/>
    <property type="match status" value="1"/>
</dbReference>
<name>A0A6I6DBS6_9FIRM</name>
<dbReference type="KEGG" id="salq:SYNTR_1482"/>
<keyword evidence="3" id="KW-1185">Reference proteome</keyword>
<dbReference type="InterPro" id="IPR050229">
    <property type="entry name" value="GlpE_sulfurtransferase"/>
</dbReference>
<dbReference type="OrthoDB" id="9800872at2"/>
<proteinExistence type="predicted"/>
<dbReference type="PROSITE" id="PS50206">
    <property type="entry name" value="RHODANESE_3"/>
    <property type="match status" value="1"/>
</dbReference>
<evidence type="ECO:0000313" key="3">
    <source>
        <dbReference type="Proteomes" id="UP000426444"/>
    </source>
</evidence>
<protein>
    <recommendedName>
        <fullName evidence="1">Rhodanese domain-containing protein</fullName>
    </recommendedName>
</protein>
<dbReference type="Proteomes" id="UP000426444">
    <property type="component" value="Chromosome"/>
</dbReference>
<dbReference type="CDD" id="cd00158">
    <property type="entry name" value="RHOD"/>
    <property type="match status" value="1"/>
</dbReference>
<dbReference type="InterPro" id="IPR036873">
    <property type="entry name" value="Rhodanese-like_dom_sf"/>
</dbReference>
<dbReference type="Gene3D" id="3.40.250.10">
    <property type="entry name" value="Rhodanese-like domain"/>
    <property type="match status" value="1"/>
</dbReference>
<dbReference type="Pfam" id="PF00581">
    <property type="entry name" value="Rhodanese"/>
    <property type="match status" value="1"/>
</dbReference>
<accession>A0A6I6DBS6</accession>
<dbReference type="SUPFAM" id="SSF52821">
    <property type="entry name" value="Rhodanese/Cell cycle control phosphatase"/>
    <property type="match status" value="1"/>
</dbReference>